<dbReference type="SUPFAM" id="SSF55874">
    <property type="entry name" value="ATPase domain of HSP90 chaperone/DNA topoisomerase II/histidine kinase"/>
    <property type="match status" value="1"/>
</dbReference>
<keyword evidence="10" id="KW-1185">Reference proteome</keyword>
<keyword evidence="4 9" id="KW-0808">Transferase</keyword>
<dbReference type="PROSITE" id="PS50885">
    <property type="entry name" value="HAMP"/>
    <property type="match status" value="1"/>
</dbReference>
<feature type="transmembrane region" description="Helical" evidence="7">
    <location>
        <begin position="301"/>
        <end position="321"/>
    </location>
</feature>
<evidence type="ECO:0000256" key="2">
    <source>
        <dbReference type="ARBA" id="ARBA00022475"/>
    </source>
</evidence>
<feature type="transmembrane region" description="Helical" evidence="7">
    <location>
        <begin position="20"/>
        <end position="42"/>
    </location>
</feature>
<feature type="domain" description="HAMP" evidence="8">
    <location>
        <begin position="322"/>
        <end position="374"/>
    </location>
</feature>
<dbReference type="Proteomes" id="UP001589818">
    <property type="component" value="Unassembled WGS sequence"/>
</dbReference>
<proteinExistence type="predicted"/>
<dbReference type="InterPro" id="IPR003660">
    <property type="entry name" value="HAMP_dom"/>
</dbReference>
<dbReference type="CDD" id="cd06225">
    <property type="entry name" value="HAMP"/>
    <property type="match status" value="1"/>
</dbReference>
<accession>A0ABV6J400</accession>
<keyword evidence="6 7" id="KW-0472">Membrane</keyword>
<dbReference type="Pfam" id="PF02518">
    <property type="entry name" value="HATPase_c"/>
    <property type="match status" value="1"/>
</dbReference>
<dbReference type="SMART" id="SM00304">
    <property type="entry name" value="HAMP"/>
    <property type="match status" value="1"/>
</dbReference>
<comment type="subcellular location">
    <subcellularLocation>
        <location evidence="1">Cell membrane</location>
        <topology evidence="1">Multi-pass membrane protein</topology>
    </subcellularLocation>
</comment>
<reference evidence="9 10" key="1">
    <citation type="submission" date="2024-09" db="EMBL/GenBank/DDBJ databases">
        <authorList>
            <person name="Sun Q."/>
            <person name="Mori K."/>
        </authorList>
    </citation>
    <scope>NUCLEOTIDE SEQUENCE [LARGE SCALE GENOMIC DNA]</scope>
    <source>
        <strain evidence="9 10">CCM 4839</strain>
    </source>
</reference>
<keyword evidence="7" id="KW-0812">Transmembrane</keyword>
<organism evidence="9 10">
    <name type="scientific">Paenibacillus mendelii</name>
    <dbReference type="NCBI Taxonomy" id="206163"/>
    <lineage>
        <taxon>Bacteria</taxon>
        <taxon>Bacillati</taxon>
        <taxon>Bacillota</taxon>
        <taxon>Bacilli</taxon>
        <taxon>Bacillales</taxon>
        <taxon>Paenibacillaceae</taxon>
        <taxon>Paenibacillus</taxon>
    </lineage>
</organism>
<dbReference type="PANTHER" id="PTHR34220:SF7">
    <property type="entry name" value="SENSOR HISTIDINE KINASE YPDA"/>
    <property type="match status" value="1"/>
</dbReference>
<comment type="caution">
    <text evidence="9">The sequence shown here is derived from an EMBL/GenBank/DDBJ whole genome shotgun (WGS) entry which is preliminary data.</text>
</comment>
<dbReference type="EC" id="2.7.13.3" evidence="9"/>
<dbReference type="Gene3D" id="3.30.565.10">
    <property type="entry name" value="Histidine kinase-like ATPase, C-terminal domain"/>
    <property type="match status" value="1"/>
</dbReference>
<dbReference type="InterPro" id="IPR003594">
    <property type="entry name" value="HATPase_dom"/>
</dbReference>
<name>A0ABV6J400_9BACL</name>
<evidence type="ECO:0000256" key="6">
    <source>
        <dbReference type="ARBA" id="ARBA00023136"/>
    </source>
</evidence>
<dbReference type="PANTHER" id="PTHR34220">
    <property type="entry name" value="SENSOR HISTIDINE KINASE YPDA"/>
    <property type="match status" value="1"/>
</dbReference>
<dbReference type="RefSeq" id="WP_204819173.1">
    <property type="nucleotide sequence ID" value="NZ_JANHOF010000003.1"/>
</dbReference>
<keyword evidence="7" id="KW-1133">Transmembrane helix</keyword>
<dbReference type="GO" id="GO:0004673">
    <property type="term" value="F:protein histidine kinase activity"/>
    <property type="evidence" value="ECO:0007669"/>
    <property type="project" value="UniProtKB-EC"/>
</dbReference>
<keyword evidence="3" id="KW-0597">Phosphoprotein</keyword>
<evidence type="ECO:0000313" key="10">
    <source>
        <dbReference type="Proteomes" id="UP001589818"/>
    </source>
</evidence>
<dbReference type="InterPro" id="IPR010559">
    <property type="entry name" value="Sig_transdc_His_kin_internal"/>
</dbReference>
<sequence length="600" mass="68863">MKTEVGSIRTGLGKMKSSLLFRFALMLAFMLIPIVLIGNNFYSGGRESLRREISNSMESRVEANIRAMEKEVERIQLLQFEMINDESLNKLAVIPDYMNNFDKSQALLLLQDRLFALKNSSLYISDVSVHIPSINRTLSAMQGTGLMAQDQFDQTRELAGNNPGEAIYFLGNIPYIVLVHEVRGLYEGDNALYSIIVELSPSELIKSFAALESSENSGSVLRDPSGEFIIRSHHYENPYLDQYINQYQSGVPHTYENISSVGKGEDRVLVSSRFSELLGFSLIHYVPEKHLFNNLHRYQQLFWVLIAVFLVFIIVLWLSLYRMIHRPLLALLRAFRKMEKGELDVTVAANSRSEFGYLLQGFNKMSRNMRELIEQVYTHKILVQRAELKQLQSQINPHFLYNSYFTLSNMIAVEDHDNAKQFASQMGSYLRYITRNSSDEAPLFEEAKHATIYAEIQGRRFRLRMKAECGEVPVSYRAVMVPRLILQPLIENAFEHVFDHMEEGGLLSITFEEADDCLLIRVEDNGPLMDQERLETLERLLRTDESTIETTGLLNIHRRLRMKYGDKGGIHVGRSRLGGLEVRIAIWKGDKEYASIVDRG</sequence>
<keyword evidence="2" id="KW-1003">Cell membrane</keyword>
<gene>
    <name evidence="9" type="ORF">ACFFJ8_02690</name>
</gene>
<protein>
    <submittedName>
        <fullName evidence="9">Sensor histidine kinase</fullName>
        <ecNumber evidence="9">2.7.13.3</ecNumber>
    </submittedName>
</protein>
<evidence type="ECO:0000259" key="8">
    <source>
        <dbReference type="PROSITE" id="PS50885"/>
    </source>
</evidence>
<dbReference type="Pfam" id="PF00672">
    <property type="entry name" value="HAMP"/>
    <property type="match status" value="1"/>
</dbReference>
<keyword evidence="5 9" id="KW-0418">Kinase</keyword>
<dbReference type="EMBL" id="JBHLVF010000006">
    <property type="protein sequence ID" value="MFC0390277.1"/>
    <property type="molecule type" value="Genomic_DNA"/>
</dbReference>
<dbReference type="SUPFAM" id="SSF158472">
    <property type="entry name" value="HAMP domain-like"/>
    <property type="match status" value="1"/>
</dbReference>
<evidence type="ECO:0000256" key="4">
    <source>
        <dbReference type="ARBA" id="ARBA00022679"/>
    </source>
</evidence>
<evidence type="ECO:0000256" key="5">
    <source>
        <dbReference type="ARBA" id="ARBA00022777"/>
    </source>
</evidence>
<dbReference type="Pfam" id="PF06580">
    <property type="entry name" value="His_kinase"/>
    <property type="match status" value="1"/>
</dbReference>
<dbReference type="InterPro" id="IPR050640">
    <property type="entry name" value="Bact_2-comp_sensor_kinase"/>
</dbReference>
<evidence type="ECO:0000313" key="9">
    <source>
        <dbReference type="EMBL" id="MFC0390277.1"/>
    </source>
</evidence>
<evidence type="ECO:0000256" key="3">
    <source>
        <dbReference type="ARBA" id="ARBA00022553"/>
    </source>
</evidence>
<dbReference type="InterPro" id="IPR036890">
    <property type="entry name" value="HATPase_C_sf"/>
</dbReference>
<evidence type="ECO:0000256" key="7">
    <source>
        <dbReference type="SAM" id="Phobius"/>
    </source>
</evidence>
<evidence type="ECO:0000256" key="1">
    <source>
        <dbReference type="ARBA" id="ARBA00004651"/>
    </source>
</evidence>
<dbReference type="Gene3D" id="6.10.340.10">
    <property type="match status" value="1"/>
</dbReference>